<dbReference type="AlphaFoldDB" id="A0A1N6RNX3"/>
<dbReference type="InterPro" id="IPR036477">
    <property type="entry name" value="Formyl_transf_N_sf"/>
</dbReference>
<dbReference type="GO" id="GO:0016740">
    <property type="term" value="F:transferase activity"/>
    <property type="evidence" value="ECO:0007669"/>
    <property type="project" value="UniProtKB-KW"/>
</dbReference>
<dbReference type="Pfam" id="PF00551">
    <property type="entry name" value="Formyl_trans_N"/>
    <property type="match status" value="1"/>
</dbReference>
<evidence type="ECO:0000313" key="4">
    <source>
        <dbReference type="Proteomes" id="UP000185669"/>
    </source>
</evidence>
<dbReference type="InterPro" id="IPR049355">
    <property type="entry name" value="Formyl_trans-like_C"/>
</dbReference>
<evidence type="ECO:0000259" key="2">
    <source>
        <dbReference type="Pfam" id="PF21553"/>
    </source>
</evidence>
<sequence>MNIIIATIKSWNIKNTEEFIENNPEYNIKLITDKDNLSLKNIEDFNPDYIFFPHWSWIIPEEIYSNYNCIVFHMTDLPFGRGGSPLQNLIVRGIKNTKISALKVDGGLDTGDIYLKEDLNLNGSAEEIFIRLSNIIFEKMIPFILNEKPEPQKQKGEVVKFKRRKPAESEIEKKFSIAKVYDYIRMLDAEGYPKAFIEYGDLKLEFNRAKLTANGIVADVKITEINKDDNNE</sequence>
<keyword evidence="3" id="KW-0808">Transferase</keyword>
<dbReference type="RefSeq" id="WP_076543918.1">
    <property type="nucleotide sequence ID" value="NZ_FTNC01000003.1"/>
</dbReference>
<dbReference type="EMBL" id="FTNC01000003">
    <property type="protein sequence ID" value="SIQ30432.1"/>
    <property type="molecule type" value="Genomic_DNA"/>
</dbReference>
<dbReference type="Proteomes" id="UP000185669">
    <property type="component" value="Unassembled WGS sequence"/>
</dbReference>
<dbReference type="Gene3D" id="3.10.25.20">
    <property type="match status" value="1"/>
</dbReference>
<dbReference type="Gene3D" id="3.40.50.170">
    <property type="entry name" value="Formyl transferase, N-terminal domain"/>
    <property type="match status" value="1"/>
</dbReference>
<dbReference type="OrthoDB" id="9802815at2"/>
<dbReference type="Pfam" id="PF21553">
    <property type="entry name" value="Formyl_trans_C_2"/>
    <property type="match status" value="1"/>
</dbReference>
<dbReference type="SUPFAM" id="SSF53328">
    <property type="entry name" value="Formyltransferase"/>
    <property type="match status" value="1"/>
</dbReference>
<proteinExistence type="predicted"/>
<dbReference type="CDD" id="cd08821">
    <property type="entry name" value="FMT_core_like_1"/>
    <property type="match status" value="1"/>
</dbReference>
<feature type="domain" description="Methionyl-tRNA formyltransferase-like C-terminal" evidence="2">
    <location>
        <begin position="166"/>
        <end position="223"/>
    </location>
</feature>
<accession>A0A1N6RNX3</accession>
<dbReference type="STRING" id="56779.SAMN05421834_10361"/>
<evidence type="ECO:0000313" key="3">
    <source>
        <dbReference type="EMBL" id="SIQ30432.1"/>
    </source>
</evidence>
<organism evidence="3 4">
    <name type="scientific">Halanaerobium kushneri</name>
    <dbReference type="NCBI Taxonomy" id="56779"/>
    <lineage>
        <taxon>Bacteria</taxon>
        <taxon>Bacillati</taxon>
        <taxon>Bacillota</taxon>
        <taxon>Clostridia</taxon>
        <taxon>Halanaerobiales</taxon>
        <taxon>Halanaerobiaceae</taxon>
        <taxon>Halanaerobium</taxon>
    </lineage>
</organism>
<name>A0A1N6RNX3_9FIRM</name>
<keyword evidence="4" id="KW-1185">Reference proteome</keyword>
<protein>
    <submittedName>
        <fullName evidence="3">Methionyl-tRNA formyltransferase</fullName>
    </submittedName>
</protein>
<dbReference type="SUPFAM" id="SSF50486">
    <property type="entry name" value="FMT C-terminal domain-like"/>
    <property type="match status" value="1"/>
</dbReference>
<reference evidence="4" key="1">
    <citation type="submission" date="2017-01" db="EMBL/GenBank/DDBJ databases">
        <authorList>
            <person name="Varghese N."/>
            <person name="Submissions S."/>
        </authorList>
    </citation>
    <scope>NUCLEOTIDE SEQUENCE [LARGE SCALE GENOMIC DNA]</scope>
    <source>
        <strain evidence="4">ATCC 700103</strain>
    </source>
</reference>
<feature type="domain" description="Formyl transferase N-terminal" evidence="1">
    <location>
        <begin position="36"/>
        <end position="119"/>
    </location>
</feature>
<dbReference type="InterPro" id="IPR011034">
    <property type="entry name" value="Formyl_transferase-like_C_sf"/>
</dbReference>
<gene>
    <name evidence="3" type="ORF">SAMN05421834_10361</name>
</gene>
<evidence type="ECO:0000259" key="1">
    <source>
        <dbReference type="Pfam" id="PF00551"/>
    </source>
</evidence>
<dbReference type="InterPro" id="IPR002376">
    <property type="entry name" value="Formyl_transf_N"/>
</dbReference>